<dbReference type="EMBL" id="CAFBNO010000001">
    <property type="protein sequence ID" value="CAB4944813.1"/>
    <property type="molecule type" value="Genomic_DNA"/>
</dbReference>
<accession>A0A6J7JP82</accession>
<evidence type="ECO:0000313" key="1">
    <source>
        <dbReference type="EMBL" id="CAB4944813.1"/>
    </source>
</evidence>
<protein>
    <submittedName>
        <fullName evidence="1">Unannotated protein</fullName>
    </submittedName>
</protein>
<name>A0A6J7JP82_9ZZZZ</name>
<gene>
    <name evidence="1" type="ORF">UFOPK3837_00043</name>
</gene>
<reference evidence="1" key="1">
    <citation type="submission" date="2020-05" db="EMBL/GenBank/DDBJ databases">
        <authorList>
            <person name="Chiriac C."/>
            <person name="Salcher M."/>
            <person name="Ghai R."/>
            <person name="Kavagutti S V."/>
        </authorList>
    </citation>
    <scope>NUCLEOTIDE SEQUENCE</scope>
</reference>
<organism evidence="1">
    <name type="scientific">freshwater metagenome</name>
    <dbReference type="NCBI Taxonomy" id="449393"/>
    <lineage>
        <taxon>unclassified sequences</taxon>
        <taxon>metagenomes</taxon>
        <taxon>ecological metagenomes</taxon>
    </lineage>
</organism>
<proteinExistence type="predicted"/>
<dbReference type="AlphaFoldDB" id="A0A6J7JP82"/>
<sequence length="363" mass="40165">MGKTVARLSISFIIALLLCVIQPVLISSKASASQANNLLSGFWNVYFDGEDLSISWKLEEFAKTTLTLDGLVIHEGEGTGHLFMNDVGTLATGFDFTLTAIQELDADTAEMIASRNGISQAEAIETFTKMSVSRIPFTLKSGQVSQDRANAATGLPSISILRYQTFIPWQYVDQTSPQARVACTPNVFKNYAFNGNNRSFDALSSSFKTRMDTWIYWDQGGSLLSNTSVGATQLFEKVGNSYVLLETQRASDSSMVLSTRYQSNSYVSFNLVQNVMNPFCSTLGGQGIEFDLNVQIWRTGKYALQGWAIRVPSHEAYLKESDSADWHPILKSGFDSFDCLVPDFVNIGFLNCKNTYDLSSQKQ</sequence>